<feature type="transmembrane region" description="Helical" evidence="1">
    <location>
        <begin position="7"/>
        <end position="24"/>
    </location>
</feature>
<reference evidence="2" key="1">
    <citation type="submission" date="2015-12" db="EMBL/GenBank/DDBJ databases">
        <title>Gene expression during late stages of embryo sac development: a critical building block for successful pollen-pistil interactions.</title>
        <authorList>
            <person name="Liu Y."/>
            <person name="Joly V."/>
            <person name="Sabar M."/>
            <person name="Matton D.P."/>
        </authorList>
    </citation>
    <scope>NUCLEOTIDE SEQUENCE</scope>
</reference>
<keyword evidence="1" id="KW-0812">Transmembrane</keyword>
<feature type="transmembrane region" description="Helical" evidence="1">
    <location>
        <begin position="30"/>
        <end position="49"/>
    </location>
</feature>
<dbReference type="EMBL" id="GEDG01010860">
    <property type="protein sequence ID" value="JAP27727.1"/>
    <property type="molecule type" value="Transcribed_RNA"/>
</dbReference>
<keyword evidence="1" id="KW-1133">Transmembrane helix</keyword>
<name>A0A0V0I569_SOLCH</name>
<evidence type="ECO:0000256" key="1">
    <source>
        <dbReference type="SAM" id="Phobius"/>
    </source>
</evidence>
<evidence type="ECO:0000313" key="2">
    <source>
        <dbReference type="EMBL" id="JAP27727.1"/>
    </source>
</evidence>
<organism evidence="2">
    <name type="scientific">Solanum chacoense</name>
    <name type="common">Chaco potato</name>
    <dbReference type="NCBI Taxonomy" id="4108"/>
    <lineage>
        <taxon>Eukaryota</taxon>
        <taxon>Viridiplantae</taxon>
        <taxon>Streptophyta</taxon>
        <taxon>Embryophyta</taxon>
        <taxon>Tracheophyta</taxon>
        <taxon>Spermatophyta</taxon>
        <taxon>Magnoliopsida</taxon>
        <taxon>eudicotyledons</taxon>
        <taxon>Gunneridae</taxon>
        <taxon>Pentapetalae</taxon>
        <taxon>asterids</taxon>
        <taxon>lamiids</taxon>
        <taxon>Solanales</taxon>
        <taxon>Solanaceae</taxon>
        <taxon>Solanoideae</taxon>
        <taxon>Solaneae</taxon>
        <taxon>Solanum</taxon>
    </lineage>
</organism>
<dbReference type="AlphaFoldDB" id="A0A0V0I569"/>
<protein>
    <submittedName>
        <fullName evidence="2">Putative ovule protein</fullName>
    </submittedName>
</protein>
<proteinExistence type="predicted"/>
<keyword evidence="1" id="KW-0472">Membrane</keyword>
<sequence length="103" mass="12048">MILWKMVFHFFLILGIVINLFGFGDFPLNFSKSGVLIFCLIAFPVMLRFEPKLRRFYFPCRTRVGFSKYTLLLEILPHTIDNFESLSNIALNPCVVKVINRNN</sequence>
<accession>A0A0V0I569</accession>